<dbReference type="NCBIfam" id="NF041200">
    <property type="entry name" value="mob_BfmA_Nterm"/>
    <property type="match status" value="1"/>
</dbReference>
<comment type="caution">
    <text evidence="1">The sequence shown here is derived from an EMBL/GenBank/DDBJ whole genome shotgun (WGS) entry which is preliminary data.</text>
</comment>
<dbReference type="AlphaFoldDB" id="A0A0Q9ZKB0"/>
<gene>
    <name evidence="1" type="ORF">APR42_01295</name>
</gene>
<sequence length="191" mass="22784">MEKNKDRKSLFSAISINRITAARFRKFSKNVAPSHSESLDDMMDFFEATKIHPRSPIFRHYIGLYNYVIGRLDFIIALLREHEEKYHKPTYNMLAGLFDKAEKIEAKTRPLEETNIRRLTREEWELEDGKVSQEEYDLLSSARQKDRREFSEILSKIINGINKVEPTFGKPYFKIDIDFTELDILKRRYER</sequence>
<reference evidence="1" key="1">
    <citation type="submission" date="2015-10" db="EMBL/GenBank/DDBJ databases">
        <title>Draft genome sequence of Salegentibacter mishustinae KCTC 12263.</title>
        <authorList>
            <person name="Lin W."/>
            <person name="Zheng Q."/>
        </authorList>
    </citation>
    <scope>NUCLEOTIDE SEQUENCE [LARGE SCALE GENOMIC DNA]</scope>
    <source>
        <strain evidence="1">KCTC 12263</strain>
    </source>
</reference>
<name>A0A0Q9ZKB0_9FLAO</name>
<dbReference type="EMBL" id="LKTP01000001">
    <property type="protein sequence ID" value="KRG30530.1"/>
    <property type="molecule type" value="Genomic_DNA"/>
</dbReference>
<dbReference type="Proteomes" id="UP000051643">
    <property type="component" value="Unassembled WGS sequence"/>
</dbReference>
<proteinExistence type="predicted"/>
<dbReference type="InterPro" id="IPR048012">
    <property type="entry name" value="BfmA-like_N"/>
</dbReference>
<dbReference type="STRING" id="270918.APR42_01295"/>
<protein>
    <submittedName>
        <fullName evidence="1">Uncharacterized protein</fullName>
    </submittedName>
</protein>
<evidence type="ECO:0000313" key="1">
    <source>
        <dbReference type="EMBL" id="KRG30530.1"/>
    </source>
</evidence>
<accession>A0A0Q9ZKB0</accession>
<dbReference type="OrthoDB" id="1441069at2"/>
<keyword evidence="2" id="KW-1185">Reference proteome</keyword>
<evidence type="ECO:0000313" key="2">
    <source>
        <dbReference type="Proteomes" id="UP000051643"/>
    </source>
</evidence>
<dbReference type="RefSeq" id="WP_057480353.1">
    <property type="nucleotide sequence ID" value="NZ_BMWR01000002.1"/>
</dbReference>
<organism evidence="1 2">
    <name type="scientific">Salegentibacter mishustinae</name>
    <dbReference type="NCBI Taxonomy" id="270918"/>
    <lineage>
        <taxon>Bacteria</taxon>
        <taxon>Pseudomonadati</taxon>
        <taxon>Bacteroidota</taxon>
        <taxon>Flavobacteriia</taxon>
        <taxon>Flavobacteriales</taxon>
        <taxon>Flavobacteriaceae</taxon>
        <taxon>Salegentibacter</taxon>
    </lineage>
</organism>